<dbReference type="GO" id="GO:0046872">
    <property type="term" value="F:metal ion binding"/>
    <property type="evidence" value="ECO:0007669"/>
    <property type="project" value="UniProtKB-KW"/>
</dbReference>
<keyword evidence="3" id="KW-0808">Transferase</keyword>
<dbReference type="InterPro" id="IPR033749">
    <property type="entry name" value="Polyprenyl_synt_CS"/>
</dbReference>
<dbReference type="SFLD" id="SFLDG01017">
    <property type="entry name" value="Polyprenyl_Transferase_Like"/>
    <property type="match status" value="1"/>
</dbReference>
<dbReference type="PROSITE" id="PS00723">
    <property type="entry name" value="POLYPRENYL_SYNTHASE_1"/>
    <property type="match status" value="1"/>
</dbReference>
<comment type="caution">
    <text evidence="7">The sequence shown here is derived from an EMBL/GenBank/DDBJ whole genome shotgun (WGS) entry which is preliminary data.</text>
</comment>
<evidence type="ECO:0000313" key="7">
    <source>
        <dbReference type="EMBL" id="KKM97539.1"/>
    </source>
</evidence>
<dbReference type="PANTHER" id="PTHR12001:SF69">
    <property type="entry name" value="ALL TRANS-POLYPRENYL-DIPHOSPHATE SYNTHASE PDSS1"/>
    <property type="match status" value="1"/>
</dbReference>
<dbReference type="GO" id="GO:0008299">
    <property type="term" value="P:isoprenoid biosynthetic process"/>
    <property type="evidence" value="ECO:0007669"/>
    <property type="project" value="InterPro"/>
</dbReference>
<dbReference type="GO" id="GO:0004659">
    <property type="term" value="F:prenyltransferase activity"/>
    <property type="evidence" value="ECO:0007669"/>
    <property type="project" value="InterPro"/>
</dbReference>
<keyword evidence="4" id="KW-0479">Metal-binding</keyword>
<evidence type="ECO:0000256" key="4">
    <source>
        <dbReference type="ARBA" id="ARBA00022723"/>
    </source>
</evidence>
<evidence type="ECO:0000256" key="5">
    <source>
        <dbReference type="ARBA" id="ARBA00022842"/>
    </source>
</evidence>
<keyword evidence="6" id="KW-0175">Coiled coil</keyword>
<dbReference type="PROSITE" id="PS00444">
    <property type="entry name" value="POLYPRENYL_SYNTHASE_2"/>
    <property type="match status" value="1"/>
</dbReference>
<sequence length="340" mass="38635">MNELAGNSIKSRVEKSPSLRRLYNNIIKDLEEVELELRLFPRSPNKLISDISTYLFQTNGKRIRPALLLLCSKLLGYKGKEHILMSTLVEAIHTASLIHDDIIDNSTIRRGRESIHSRWGPNITVLLGDYLYIKALGLSLQSEHRQIIQILTSISARMVEGELTEYYLSGNLELAEEDYLDIINKKTASLFSASCRIGGILGRASKKEENYLAEYGANLGMSFQIIDDLLDFTGDEKTLGKPVLCDLSEGRITLPLIYTLNNDGKENKKRVIELLKQKNQDRESLEEVLEIVKSNGALDYTHKKAEEFSHKSREIISQFPKSTHQEALSLLSEFILKRRN</sequence>
<dbReference type="Gene3D" id="1.10.600.10">
    <property type="entry name" value="Farnesyl Diphosphate Synthase"/>
    <property type="match status" value="1"/>
</dbReference>
<evidence type="ECO:0000256" key="3">
    <source>
        <dbReference type="ARBA" id="ARBA00022679"/>
    </source>
</evidence>
<proteinExistence type="inferred from homology"/>
<dbReference type="SFLD" id="SFLDS00005">
    <property type="entry name" value="Isoprenoid_Synthase_Type_I"/>
    <property type="match status" value="1"/>
</dbReference>
<dbReference type="InterPro" id="IPR008949">
    <property type="entry name" value="Isoprenoid_synthase_dom_sf"/>
</dbReference>
<dbReference type="CDD" id="cd00685">
    <property type="entry name" value="Trans_IPPS_HT"/>
    <property type="match status" value="1"/>
</dbReference>
<dbReference type="SUPFAM" id="SSF48576">
    <property type="entry name" value="Terpenoid synthases"/>
    <property type="match status" value="1"/>
</dbReference>
<dbReference type="InterPro" id="IPR000092">
    <property type="entry name" value="Polyprenyl_synt"/>
</dbReference>
<dbReference type="Pfam" id="PF00348">
    <property type="entry name" value="polyprenyl_synt"/>
    <property type="match status" value="1"/>
</dbReference>
<evidence type="ECO:0000256" key="6">
    <source>
        <dbReference type="SAM" id="Coils"/>
    </source>
</evidence>
<comment type="similarity">
    <text evidence="2">Belongs to the FPP/GGPP synthase family.</text>
</comment>
<gene>
    <name evidence="7" type="ORF">LCGC14_1166980</name>
</gene>
<accession>A0A0F9LR24</accession>
<evidence type="ECO:0008006" key="8">
    <source>
        <dbReference type="Google" id="ProtNLM"/>
    </source>
</evidence>
<comment type="cofactor">
    <cofactor evidence="1">
        <name>Mg(2+)</name>
        <dbReference type="ChEBI" id="CHEBI:18420"/>
    </cofactor>
</comment>
<protein>
    <recommendedName>
        <fullName evidence="8">Polyprenyl synthetase family protein</fullName>
    </recommendedName>
</protein>
<feature type="coiled-coil region" evidence="6">
    <location>
        <begin position="268"/>
        <end position="295"/>
    </location>
</feature>
<dbReference type="AlphaFoldDB" id="A0A0F9LR24"/>
<evidence type="ECO:0000256" key="2">
    <source>
        <dbReference type="ARBA" id="ARBA00006706"/>
    </source>
</evidence>
<dbReference type="PANTHER" id="PTHR12001">
    <property type="entry name" value="GERANYLGERANYL PYROPHOSPHATE SYNTHASE"/>
    <property type="match status" value="1"/>
</dbReference>
<evidence type="ECO:0000256" key="1">
    <source>
        <dbReference type="ARBA" id="ARBA00001946"/>
    </source>
</evidence>
<organism evidence="7">
    <name type="scientific">marine sediment metagenome</name>
    <dbReference type="NCBI Taxonomy" id="412755"/>
    <lineage>
        <taxon>unclassified sequences</taxon>
        <taxon>metagenomes</taxon>
        <taxon>ecological metagenomes</taxon>
    </lineage>
</organism>
<name>A0A0F9LR24_9ZZZZ</name>
<dbReference type="EMBL" id="LAZR01005736">
    <property type="protein sequence ID" value="KKM97539.1"/>
    <property type="molecule type" value="Genomic_DNA"/>
</dbReference>
<reference evidence="7" key="1">
    <citation type="journal article" date="2015" name="Nature">
        <title>Complex archaea that bridge the gap between prokaryotes and eukaryotes.</title>
        <authorList>
            <person name="Spang A."/>
            <person name="Saw J.H."/>
            <person name="Jorgensen S.L."/>
            <person name="Zaremba-Niedzwiedzka K."/>
            <person name="Martijn J."/>
            <person name="Lind A.E."/>
            <person name="van Eijk R."/>
            <person name="Schleper C."/>
            <person name="Guy L."/>
            <person name="Ettema T.J."/>
        </authorList>
    </citation>
    <scope>NUCLEOTIDE SEQUENCE</scope>
</reference>
<keyword evidence="5" id="KW-0460">Magnesium</keyword>